<organism evidence="2 3">
    <name type="scientific">Zhongshania guokunii</name>
    <dbReference type="NCBI Taxonomy" id="641783"/>
    <lineage>
        <taxon>Bacteria</taxon>
        <taxon>Pseudomonadati</taxon>
        <taxon>Pseudomonadota</taxon>
        <taxon>Gammaproteobacteria</taxon>
        <taxon>Cellvibrionales</taxon>
        <taxon>Spongiibacteraceae</taxon>
        <taxon>Zhongshania</taxon>
    </lineage>
</organism>
<dbReference type="Pfam" id="PF03646">
    <property type="entry name" value="FlaG"/>
    <property type="match status" value="1"/>
</dbReference>
<protein>
    <submittedName>
        <fullName evidence="2">Flagellar protein FlaG</fullName>
    </submittedName>
</protein>
<evidence type="ECO:0000313" key="2">
    <source>
        <dbReference type="EMBL" id="MEX1667533.1"/>
    </source>
</evidence>
<keyword evidence="2" id="KW-0969">Cilium</keyword>
<accession>A0ABV3U129</accession>
<keyword evidence="3" id="KW-1185">Reference proteome</keyword>
<gene>
    <name evidence="2" type="ORF">AB4876_01340</name>
</gene>
<dbReference type="PANTHER" id="PTHR37166:SF1">
    <property type="entry name" value="PROTEIN FLAG"/>
    <property type="match status" value="1"/>
</dbReference>
<evidence type="ECO:0000256" key="1">
    <source>
        <dbReference type="SAM" id="MobiDB-lite"/>
    </source>
</evidence>
<feature type="compositionally biased region" description="Low complexity" evidence="1">
    <location>
        <begin position="11"/>
        <end position="29"/>
    </location>
</feature>
<feature type="compositionally biased region" description="Polar residues" evidence="1">
    <location>
        <begin position="30"/>
        <end position="47"/>
    </location>
</feature>
<reference evidence="2 3" key="1">
    <citation type="journal article" date="2011" name="Int. J. Syst. Evol. Microbiol.">
        <title>Zhongshania antarctica gen. nov., sp. nov. and Zhongshania guokunii sp. nov., gammaproteobacteria respectively isolated from coastal attached (fast) ice and surface seawater of the Antarctic.</title>
        <authorList>
            <person name="Li H.J."/>
            <person name="Zhang X.Y."/>
            <person name="Chen C.X."/>
            <person name="Zhang Y.J."/>
            <person name="Gao Z.M."/>
            <person name="Yu Y."/>
            <person name="Chen X.L."/>
            <person name="Chen B."/>
            <person name="Zhang Y.Z."/>
        </authorList>
    </citation>
    <scope>NUCLEOTIDE SEQUENCE [LARGE SCALE GENOMIC DNA]</scope>
    <source>
        <strain evidence="2 3">ZS6-22T</strain>
    </source>
</reference>
<dbReference type="EMBL" id="JBFRYA010000001">
    <property type="protein sequence ID" value="MEX1667533.1"/>
    <property type="molecule type" value="Genomic_DNA"/>
</dbReference>
<keyword evidence="2" id="KW-0282">Flagellum</keyword>
<proteinExistence type="predicted"/>
<dbReference type="InterPro" id="IPR005186">
    <property type="entry name" value="FlaG"/>
</dbReference>
<feature type="compositionally biased region" description="Polar residues" evidence="1">
    <location>
        <begin position="1"/>
        <end position="10"/>
    </location>
</feature>
<dbReference type="RefSeq" id="WP_368379856.1">
    <property type="nucleotide sequence ID" value="NZ_JBFRYA010000001.1"/>
</dbReference>
<name>A0ABV3U129_9GAMM</name>
<sequence length="180" mass="18579">MDTSLSLPSVASSYPKSAGKSPAAAGAVAQNLSPAVSTNTGAANQSGGRFVPVSGGKALPTTSNSSQAAPSRTAENAAAARGEEAKPSSELSRLAVALVAEFDSTDNIEKTSQAVAKLNEVLKDRERDLEFSVDDTTGRTILKVIHAESGEVIRQIPPEELLNIARTFIEGTGSLIKDQA</sequence>
<keyword evidence="2" id="KW-0966">Cell projection</keyword>
<dbReference type="Proteomes" id="UP001557485">
    <property type="component" value="Unassembled WGS sequence"/>
</dbReference>
<feature type="region of interest" description="Disordered" evidence="1">
    <location>
        <begin position="1"/>
        <end position="88"/>
    </location>
</feature>
<dbReference type="Gene3D" id="3.30.160.170">
    <property type="entry name" value="FlaG-like"/>
    <property type="match status" value="1"/>
</dbReference>
<feature type="compositionally biased region" description="Low complexity" evidence="1">
    <location>
        <begin position="68"/>
        <end position="80"/>
    </location>
</feature>
<dbReference type="InterPro" id="IPR035924">
    <property type="entry name" value="FlaG-like_sf"/>
</dbReference>
<evidence type="ECO:0000313" key="3">
    <source>
        <dbReference type="Proteomes" id="UP001557485"/>
    </source>
</evidence>
<dbReference type="SUPFAM" id="SSF160214">
    <property type="entry name" value="FlaG-like"/>
    <property type="match status" value="1"/>
</dbReference>
<dbReference type="PANTHER" id="PTHR37166">
    <property type="entry name" value="PROTEIN FLAG"/>
    <property type="match status" value="1"/>
</dbReference>
<comment type="caution">
    <text evidence="2">The sequence shown here is derived from an EMBL/GenBank/DDBJ whole genome shotgun (WGS) entry which is preliminary data.</text>
</comment>